<feature type="binding site" evidence="9">
    <location>
        <begin position="106"/>
        <end position="110"/>
    </location>
    <ligand>
        <name>NAD(+)</name>
        <dbReference type="ChEBI" id="CHEBI:57540"/>
    </ligand>
</feature>
<feature type="domain" description="3-dehydroquinate synthase C-terminal" evidence="12">
    <location>
        <begin position="182"/>
        <end position="322"/>
    </location>
</feature>
<dbReference type="Proteomes" id="UP000611629">
    <property type="component" value="Unassembled WGS sequence"/>
</dbReference>
<feature type="binding site" evidence="9">
    <location>
        <position position="143"/>
    </location>
    <ligand>
        <name>NAD(+)</name>
        <dbReference type="ChEBI" id="CHEBI:57540"/>
    </ligand>
</feature>
<dbReference type="RefSeq" id="WP_179238281.1">
    <property type="nucleotide sequence ID" value="NZ_JACBNQ010000011.1"/>
</dbReference>
<comment type="subcellular location">
    <subcellularLocation>
        <location evidence="9">Cytoplasm</location>
    </subcellularLocation>
</comment>
<keyword evidence="14" id="KW-1185">Reference proteome</keyword>
<dbReference type="GO" id="GO:0000166">
    <property type="term" value="F:nucleotide binding"/>
    <property type="evidence" value="ECO:0007669"/>
    <property type="project" value="UniProtKB-KW"/>
</dbReference>
<keyword evidence="6 9" id="KW-0520">NAD</keyword>
<dbReference type="FunFam" id="3.40.50.1970:FF:000007">
    <property type="entry name" value="Pentafunctional AROM polypeptide"/>
    <property type="match status" value="1"/>
</dbReference>
<feature type="binding site" evidence="9">
    <location>
        <position position="185"/>
    </location>
    <ligand>
        <name>Zn(2+)</name>
        <dbReference type="ChEBI" id="CHEBI:29105"/>
    </ligand>
</feature>
<dbReference type="CDD" id="cd08195">
    <property type="entry name" value="DHQS"/>
    <property type="match status" value="1"/>
</dbReference>
<comment type="caution">
    <text evidence="9">Lacks conserved residue(s) required for the propagation of feature annotation.</text>
</comment>
<dbReference type="Gene3D" id="3.40.50.1970">
    <property type="match status" value="1"/>
</dbReference>
<comment type="caution">
    <text evidence="13">The sequence shown here is derived from an EMBL/GenBank/DDBJ whole genome shotgun (WGS) entry which is preliminary data.</text>
</comment>
<dbReference type="PIRSF" id="PIRSF001455">
    <property type="entry name" value="DHQ_synth"/>
    <property type="match status" value="1"/>
</dbReference>
<dbReference type="GO" id="GO:0008652">
    <property type="term" value="P:amino acid biosynthetic process"/>
    <property type="evidence" value="ECO:0007669"/>
    <property type="project" value="UniProtKB-KW"/>
</dbReference>
<evidence type="ECO:0000256" key="6">
    <source>
        <dbReference type="ARBA" id="ARBA00023027"/>
    </source>
</evidence>
<name>A0A974GWL2_SEDHY</name>
<protein>
    <recommendedName>
        <fullName evidence="9 10">3-dehydroquinate synthase</fullName>
        <shortName evidence="9">DHQS</shortName>
        <ecNumber evidence="9 10">4.2.3.4</ecNumber>
    </recommendedName>
</protein>
<proteinExistence type="inferred from homology"/>
<accession>A0A974GWL2</accession>
<dbReference type="InterPro" id="IPR016037">
    <property type="entry name" value="DHQ_synth_AroB"/>
</dbReference>
<sequence>MKLDIYIEKNTMKYEVIIKNALIQNLSEEIRNVYTGKKIAVLTDENIFELYGSKLESSLHEQFYISFIVIKPGENSKTLNVLEFVYAKLSEYNIQRSDLIIAFGGGVVGDLTGFAASTYLRGIDYIQIPTSLIAQTDSCIGGKTAVNLTQGKNLAGSFYHPKAVLIDTDFLLTLSDKHIKDGMGEIIKYACIKDLSLFQILMNIKSKQDLFEDIEEIVHTCLSIKKQLIESDEKDNGMRMLLNFGHTIGHAIEKYSGFQIAHGEAVSAGMLIITKNSERIGYTEIGTYEKLKAVLDNFNIQYNLDDYNKEEIKKYILSDKKNLNNNINLILLKKIGESFVRNVPINLIDEFITP</sequence>
<dbReference type="Pfam" id="PF24621">
    <property type="entry name" value="DHQS_C"/>
    <property type="match status" value="1"/>
</dbReference>
<evidence type="ECO:0000256" key="5">
    <source>
        <dbReference type="ARBA" id="ARBA00022833"/>
    </source>
</evidence>
<dbReference type="EC" id="4.2.3.4" evidence="9 10"/>
<keyword evidence="9" id="KW-0057">Aromatic amino acid biosynthesis</keyword>
<comment type="function">
    <text evidence="9">Catalyzes the conversion of 3-deoxy-D-arabino-heptulosonate 7-phosphate (DAHP) to dehydroquinate (DHQ).</text>
</comment>
<keyword evidence="8 9" id="KW-0170">Cobalt</keyword>
<dbReference type="NCBIfam" id="TIGR01357">
    <property type="entry name" value="aroB"/>
    <property type="match status" value="1"/>
</dbReference>
<comment type="cofactor">
    <cofactor evidence="2">
        <name>Zn(2+)</name>
        <dbReference type="ChEBI" id="CHEBI:29105"/>
    </cofactor>
</comment>
<dbReference type="EMBL" id="JACBNQ010000011">
    <property type="protein sequence ID" value="NYB74573.1"/>
    <property type="molecule type" value="Genomic_DNA"/>
</dbReference>
<dbReference type="Gene3D" id="1.20.1090.10">
    <property type="entry name" value="Dehydroquinate synthase-like - alpha domain"/>
    <property type="match status" value="1"/>
</dbReference>
<dbReference type="InterPro" id="IPR030960">
    <property type="entry name" value="DHQS/DOIS_N"/>
</dbReference>
<dbReference type="GO" id="GO:0005737">
    <property type="term" value="C:cytoplasm"/>
    <property type="evidence" value="ECO:0007669"/>
    <property type="project" value="UniProtKB-SubCell"/>
</dbReference>
<evidence type="ECO:0000256" key="2">
    <source>
        <dbReference type="ARBA" id="ARBA00001947"/>
    </source>
</evidence>
<dbReference type="InterPro" id="IPR056179">
    <property type="entry name" value="DHQS_C"/>
</dbReference>
<keyword evidence="9" id="KW-0028">Amino-acid biosynthesis</keyword>
<evidence type="ECO:0000259" key="12">
    <source>
        <dbReference type="Pfam" id="PF24621"/>
    </source>
</evidence>
<dbReference type="GO" id="GO:0046872">
    <property type="term" value="F:metal ion binding"/>
    <property type="evidence" value="ECO:0007669"/>
    <property type="project" value="UniProtKB-KW"/>
</dbReference>
<evidence type="ECO:0000256" key="4">
    <source>
        <dbReference type="ARBA" id="ARBA00022741"/>
    </source>
</evidence>
<dbReference type="GO" id="GO:0009073">
    <property type="term" value="P:aromatic amino acid family biosynthetic process"/>
    <property type="evidence" value="ECO:0007669"/>
    <property type="project" value="UniProtKB-KW"/>
</dbReference>
<evidence type="ECO:0000256" key="8">
    <source>
        <dbReference type="ARBA" id="ARBA00023285"/>
    </source>
</evidence>
<comment type="pathway">
    <text evidence="9">Metabolic intermediate biosynthesis; chorismate biosynthesis; chorismate from D-erythrose 4-phosphate and phosphoenolpyruvate: step 2/7.</text>
</comment>
<keyword evidence="5 9" id="KW-0862">Zinc</keyword>
<feature type="domain" description="3-dehydroquinate synthase N-terminal" evidence="11">
    <location>
        <begin position="68"/>
        <end position="180"/>
    </location>
</feature>
<evidence type="ECO:0000313" key="13">
    <source>
        <dbReference type="EMBL" id="NYB74573.1"/>
    </source>
</evidence>
<organism evidence="13 14">
    <name type="scientific">Sedimentibacter hydroxybenzoicus DSM 7310</name>
    <dbReference type="NCBI Taxonomy" id="1123245"/>
    <lineage>
        <taxon>Bacteria</taxon>
        <taxon>Bacillati</taxon>
        <taxon>Bacillota</taxon>
        <taxon>Tissierellia</taxon>
        <taxon>Sedimentibacter</taxon>
    </lineage>
</organism>
<dbReference type="GO" id="GO:0009423">
    <property type="term" value="P:chorismate biosynthetic process"/>
    <property type="evidence" value="ECO:0007669"/>
    <property type="project" value="UniProtKB-UniRule"/>
</dbReference>
<dbReference type="Pfam" id="PF01761">
    <property type="entry name" value="DHQ_synthase"/>
    <property type="match status" value="1"/>
</dbReference>
<dbReference type="SUPFAM" id="SSF56796">
    <property type="entry name" value="Dehydroquinate synthase-like"/>
    <property type="match status" value="1"/>
</dbReference>
<comment type="catalytic activity">
    <reaction evidence="9">
        <text>7-phospho-2-dehydro-3-deoxy-D-arabino-heptonate = 3-dehydroquinate + phosphate</text>
        <dbReference type="Rhea" id="RHEA:21968"/>
        <dbReference type="ChEBI" id="CHEBI:32364"/>
        <dbReference type="ChEBI" id="CHEBI:43474"/>
        <dbReference type="ChEBI" id="CHEBI:58394"/>
        <dbReference type="EC" id="4.2.3.4"/>
    </reaction>
</comment>
<dbReference type="PANTHER" id="PTHR43622:SF1">
    <property type="entry name" value="3-DEHYDROQUINATE SYNTHASE"/>
    <property type="match status" value="1"/>
</dbReference>
<evidence type="ECO:0000256" key="9">
    <source>
        <dbReference type="HAMAP-Rule" id="MF_00110"/>
    </source>
</evidence>
<keyword evidence="9" id="KW-0963">Cytoplasm</keyword>
<evidence type="ECO:0000256" key="10">
    <source>
        <dbReference type="NCBIfam" id="TIGR01357"/>
    </source>
</evidence>
<evidence type="ECO:0000256" key="1">
    <source>
        <dbReference type="ARBA" id="ARBA00001911"/>
    </source>
</evidence>
<dbReference type="GO" id="GO:0003856">
    <property type="term" value="F:3-dehydroquinate synthase activity"/>
    <property type="evidence" value="ECO:0007669"/>
    <property type="project" value="UniProtKB-UniRule"/>
</dbReference>
<feature type="binding site" evidence="9">
    <location>
        <begin position="170"/>
        <end position="173"/>
    </location>
    <ligand>
        <name>NAD(+)</name>
        <dbReference type="ChEBI" id="CHEBI:57540"/>
    </ligand>
</feature>
<evidence type="ECO:0000259" key="11">
    <source>
        <dbReference type="Pfam" id="PF01761"/>
    </source>
</evidence>
<dbReference type="AlphaFoldDB" id="A0A974GWL2"/>
<feature type="binding site" evidence="9">
    <location>
        <position position="152"/>
    </location>
    <ligand>
        <name>NAD(+)</name>
        <dbReference type="ChEBI" id="CHEBI:57540"/>
    </ligand>
</feature>
<keyword evidence="4 9" id="KW-0547">Nucleotide-binding</keyword>
<keyword evidence="3 9" id="KW-0479">Metal-binding</keyword>
<feature type="binding site" evidence="9">
    <location>
        <begin position="130"/>
        <end position="131"/>
    </location>
    <ligand>
        <name>NAD(+)</name>
        <dbReference type="ChEBI" id="CHEBI:57540"/>
    </ligand>
</feature>
<dbReference type="InterPro" id="IPR030963">
    <property type="entry name" value="DHQ_synth_fam"/>
</dbReference>
<keyword evidence="7 9" id="KW-0456">Lyase</keyword>
<feature type="binding site" evidence="9">
    <location>
        <position position="262"/>
    </location>
    <ligand>
        <name>Zn(2+)</name>
        <dbReference type="ChEBI" id="CHEBI:29105"/>
    </ligand>
</feature>
<dbReference type="PANTHER" id="PTHR43622">
    <property type="entry name" value="3-DEHYDROQUINATE SYNTHASE"/>
    <property type="match status" value="1"/>
</dbReference>
<comment type="cofactor">
    <cofactor evidence="9">
        <name>Co(2+)</name>
        <dbReference type="ChEBI" id="CHEBI:48828"/>
    </cofactor>
    <cofactor evidence="9">
        <name>Zn(2+)</name>
        <dbReference type="ChEBI" id="CHEBI:29105"/>
    </cofactor>
    <text evidence="9">Binds 1 divalent metal cation per subunit. Can use either Co(2+) or Zn(2+).</text>
</comment>
<gene>
    <name evidence="9 13" type="primary">aroB</name>
    <name evidence="13" type="ORF">HZF24_10545</name>
</gene>
<evidence type="ECO:0000256" key="7">
    <source>
        <dbReference type="ARBA" id="ARBA00023239"/>
    </source>
</evidence>
<comment type="similarity">
    <text evidence="9">Belongs to the sugar phosphate cyclases superfamily. Dehydroquinate synthase family.</text>
</comment>
<dbReference type="HAMAP" id="MF_00110">
    <property type="entry name" value="DHQ_synthase"/>
    <property type="match status" value="1"/>
</dbReference>
<dbReference type="InterPro" id="IPR050071">
    <property type="entry name" value="Dehydroquinate_synthase"/>
</dbReference>
<evidence type="ECO:0000256" key="3">
    <source>
        <dbReference type="ARBA" id="ARBA00022723"/>
    </source>
</evidence>
<evidence type="ECO:0000313" key="14">
    <source>
        <dbReference type="Proteomes" id="UP000611629"/>
    </source>
</evidence>
<reference evidence="13" key="1">
    <citation type="submission" date="2020-07" db="EMBL/GenBank/DDBJ databases">
        <title>Genomic analysis of a strain of Sedimentibacter Hydroxybenzoicus DSM7310.</title>
        <authorList>
            <person name="Ma S."/>
        </authorList>
    </citation>
    <scope>NUCLEOTIDE SEQUENCE</scope>
    <source>
        <strain evidence="13">DSM 7310</strain>
    </source>
</reference>
<feature type="binding site" evidence="9">
    <location>
        <position position="246"/>
    </location>
    <ligand>
        <name>Zn(2+)</name>
        <dbReference type="ChEBI" id="CHEBI:29105"/>
    </ligand>
</feature>
<comment type="cofactor">
    <cofactor evidence="1 9">
        <name>NAD(+)</name>
        <dbReference type="ChEBI" id="CHEBI:57540"/>
    </cofactor>
</comment>